<dbReference type="OMA" id="LNTWPFQ"/>
<protein>
    <recommendedName>
        <fullName evidence="8">N(4)-(Beta-N-acetylglucosaminyl)-L-asparaginase</fullName>
        <ecNumber evidence="7">3.5.1.26</ecNumber>
    </recommendedName>
    <alternativeName>
        <fullName evidence="11">Aspartylglucosaminidase</fullName>
    </alternativeName>
    <alternativeName>
        <fullName evidence="10">Glycosylasparaginase</fullName>
    </alternativeName>
    <alternativeName>
        <fullName evidence="9">N(4)-(beta-N-acetylglucosaminyl)-L-asparaginase</fullName>
    </alternativeName>
    <alternativeName>
        <fullName evidence="12">N4-(N-acetyl-beta-glucosaminyl)-L-asparagine amidase</fullName>
    </alternativeName>
</protein>
<dbReference type="STRING" id="75743.A0A401NTT0"/>
<keyword evidence="4" id="KW-0068">Autocatalytic cleavage</keyword>
<evidence type="ECO:0000256" key="8">
    <source>
        <dbReference type="ARBA" id="ARBA00067727"/>
    </source>
</evidence>
<feature type="signal peptide" evidence="16">
    <location>
        <begin position="1"/>
        <end position="22"/>
    </location>
</feature>
<evidence type="ECO:0000256" key="2">
    <source>
        <dbReference type="ARBA" id="ARBA00022670"/>
    </source>
</evidence>
<dbReference type="FunFam" id="3.60.20.30:FF:000003">
    <property type="entry name" value="N(4)-(Beta-N-acetylglucosaminyl)-L-asparaginase isoform X1"/>
    <property type="match status" value="1"/>
</dbReference>
<feature type="chain" id="PRO_5019380720" description="N(4)-(Beta-N-acetylglucosaminyl)-L-asparaginase" evidence="16">
    <location>
        <begin position="23"/>
        <end position="342"/>
    </location>
</feature>
<sequence>MGFPGSVPLILLLSACCVLAAAQLPLVINTWPYHDAVQRAWDTLQSGGSALDAVEKGCSQCEVDQCRGTVGYGGNPDEHGETTLDAMIMNGNTIEVGGVGQIRRIKSAISVARAVMEHSSHSLLVGESASIFAQNMGFLSEDLTTNKSLSMHAEWLSKKCQPNFWKNVFPDAATSCGPYQPVKGIRSKKRGMPAELINVHSHDTIGMIVIDESGSIAAGTSTNGLTHKIPGRVGDSPIAGAGAYADSTVGAAAATGVGDIMMRFLPSYQAVEYMRMGTEPATACQKAITRIQMYYPQFFGALICANRTGGYGAACSKSPGLDQFHFMVYNPLTALEQVVNCI</sequence>
<keyword evidence="2" id="KW-0645">Protease</keyword>
<reference evidence="17 18" key="1">
    <citation type="journal article" date="2018" name="Nat. Ecol. Evol.">
        <title>Shark genomes provide insights into elasmobranch evolution and the origin of vertebrates.</title>
        <authorList>
            <person name="Hara Y"/>
            <person name="Yamaguchi K"/>
            <person name="Onimaru K"/>
            <person name="Kadota M"/>
            <person name="Koyanagi M"/>
            <person name="Keeley SD"/>
            <person name="Tatsumi K"/>
            <person name="Tanaka K"/>
            <person name="Motone F"/>
            <person name="Kageyama Y"/>
            <person name="Nozu R"/>
            <person name="Adachi N"/>
            <person name="Nishimura O"/>
            <person name="Nakagawa R"/>
            <person name="Tanegashima C"/>
            <person name="Kiyatake I"/>
            <person name="Matsumoto R"/>
            <person name="Murakumo K"/>
            <person name="Nishida K"/>
            <person name="Terakita A"/>
            <person name="Kuratani S"/>
            <person name="Sato K"/>
            <person name="Hyodo S Kuraku.S."/>
        </authorList>
    </citation>
    <scope>NUCLEOTIDE SEQUENCE [LARGE SCALE GENOMIC DNA]</scope>
</reference>
<name>A0A401NTT0_SCYTO</name>
<evidence type="ECO:0000256" key="11">
    <source>
        <dbReference type="ARBA" id="ARBA00079301"/>
    </source>
</evidence>
<evidence type="ECO:0000256" key="16">
    <source>
        <dbReference type="SAM" id="SignalP"/>
    </source>
</evidence>
<dbReference type="AlphaFoldDB" id="A0A401NTT0"/>
<evidence type="ECO:0000256" key="1">
    <source>
        <dbReference type="ARBA" id="ARBA00010872"/>
    </source>
</evidence>
<dbReference type="EC" id="3.5.1.26" evidence="7"/>
<feature type="site" description="Cleavage; by autolysis" evidence="15">
    <location>
        <begin position="203"/>
        <end position="204"/>
    </location>
</feature>
<dbReference type="PANTHER" id="PTHR10188">
    <property type="entry name" value="L-ASPARAGINASE"/>
    <property type="match status" value="1"/>
</dbReference>
<feature type="active site" description="Nucleophile" evidence="13">
    <location>
        <position position="204"/>
    </location>
</feature>
<dbReference type="Pfam" id="PF01112">
    <property type="entry name" value="Asparaginase_2"/>
    <property type="match status" value="1"/>
</dbReference>
<dbReference type="GO" id="GO:0003948">
    <property type="term" value="F:N4-(beta-N-acetylglucosaminyl)-L-asparaginase activity"/>
    <property type="evidence" value="ECO:0007669"/>
    <property type="project" value="UniProtKB-EC"/>
</dbReference>
<feature type="binding site" evidence="14">
    <location>
        <begin position="255"/>
        <end position="258"/>
    </location>
    <ligand>
        <name>substrate</name>
    </ligand>
</feature>
<comment type="function">
    <text evidence="6">Cleaves the GlcNAc-Asn bond which joins oligosaccharides to the peptide of asparagine-linked glycoproteins.</text>
</comment>
<evidence type="ECO:0000313" key="18">
    <source>
        <dbReference type="Proteomes" id="UP000288216"/>
    </source>
</evidence>
<dbReference type="CDD" id="cd04513">
    <property type="entry name" value="Glycosylasparaginase"/>
    <property type="match status" value="1"/>
</dbReference>
<dbReference type="GO" id="GO:0005764">
    <property type="term" value="C:lysosome"/>
    <property type="evidence" value="ECO:0007669"/>
    <property type="project" value="TreeGrafter"/>
</dbReference>
<comment type="similarity">
    <text evidence="1">Belongs to the Ntn-hydrolase family.</text>
</comment>
<proteinExistence type="inferred from homology"/>
<dbReference type="InterPro" id="IPR000246">
    <property type="entry name" value="Peptidase_T2"/>
</dbReference>
<evidence type="ECO:0000256" key="13">
    <source>
        <dbReference type="PIRSR" id="PIRSR600246-1"/>
    </source>
</evidence>
<dbReference type="SUPFAM" id="SSF56235">
    <property type="entry name" value="N-terminal nucleophile aminohydrolases (Ntn hydrolases)"/>
    <property type="match status" value="1"/>
</dbReference>
<dbReference type="InterPro" id="IPR029055">
    <property type="entry name" value="Ntn_hydrolases_N"/>
</dbReference>
<keyword evidence="3" id="KW-0378">Hydrolase</keyword>
<evidence type="ECO:0000256" key="5">
    <source>
        <dbReference type="ARBA" id="ARBA00050421"/>
    </source>
</evidence>
<evidence type="ECO:0000256" key="10">
    <source>
        <dbReference type="ARBA" id="ARBA00078726"/>
    </source>
</evidence>
<dbReference type="Gene3D" id="3.60.20.30">
    <property type="entry name" value="(Glycosyl)asparaginase"/>
    <property type="match status" value="1"/>
</dbReference>
<dbReference type="OrthoDB" id="188713at2759"/>
<dbReference type="Proteomes" id="UP000288216">
    <property type="component" value="Unassembled WGS sequence"/>
</dbReference>
<evidence type="ECO:0000256" key="12">
    <source>
        <dbReference type="ARBA" id="ARBA00080645"/>
    </source>
</evidence>
<evidence type="ECO:0000256" key="3">
    <source>
        <dbReference type="ARBA" id="ARBA00022801"/>
    </source>
</evidence>
<evidence type="ECO:0000256" key="9">
    <source>
        <dbReference type="ARBA" id="ARBA00071391"/>
    </source>
</evidence>
<comment type="catalytic activity">
    <reaction evidence="5">
        <text>N(4)-(beta-N-acetyl-D-glucosaminyl)-L-asparagine + H2O = N-acetyl-beta-D-glucosaminylamine + L-aspartate + H(+)</text>
        <dbReference type="Rhea" id="RHEA:11544"/>
        <dbReference type="ChEBI" id="CHEBI:15377"/>
        <dbReference type="ChEBI" id="CHEBI:15378"/>
        <dbReference type="ChEBI" id="CHEBI:15947"/>
        <dbReference type="ChEBI" id="CHEBI:29991"/>
        <dbReference type="ChEBI" id="CHEBI:58080"/>
        <dbReference type="EC" id="3.5.1.26"/>
    </reaction>
</comment>
<gene>
    <name evidence="17" type="ORF">scyTo_0004575</name>
</gene>
<evidence type="ECO:0000256" key="14">
    <source>
        <dbReference type="PIRSR" id="PIRSR600246-2"/>
    </source>
</evidence>
<dbReference type="PANTHER" id="PTHR10188:SF6">
    <property type="entry name" value="N(4)-(BETA-N-ACETYLGLUCOSAMINYL)-L-ASPARAGINASE"/>
    <property type="match status" value="1"/>
</dbReference>
<evidence type="ECO:0000256" key="4">
    <source>
        <dbReference type="ARBA" id="ARBA00022813"/>
    </source>
</evidence>
<feature type="binding site" evidence="14">
    <location>
        <begin position="232"/>
        <end position="235"/>
    </location>
    <ligand>
        <name>substrate</name>
    </ligand>
</feature>
<dbReference type="GO" id="GO:0008233">
    <property type="term" value="F:peptidase activity"/>
    <property type="evidence" value="ECO:0007669"/>
    <property type="project" value="UniProtKB-KW"/>
</dbReference>
<comment type="caution">
    <text evidence="17">The sequence shown here is derived from an EMBL/GenBank/DDBJ whole genome shotgun (WGS) entry which is preliminary data.</text>
</comment>
<evidence type="ECO:0000256" key="15">
    <source>
        <dbReference type="PIRSR" id="PIRSR600246-3"/>
    </source>
</evidence>
<keyword evidence="16" id="KW-0732">Signal</keyword>
<evidence type="ECO:0000256" key="6">
    <source>
        <dbReference type="ARBA" id="ARBA00053295"/>
    </source>
</evidence>
<keyword evidence="18" id="KW-1185">Reference proteome</keyword>
<dbReference type="EMBL" id="BFAA01001359">
    <property type="protein sequence ID" value="GCB64267.1"/>
    <property type="molecule type" value="Genomic_DNA"/>
</dbReference>
<accession>A0A401NTT0</accession>
<evidence type="ECO:0000313" key="17">
    <source>
        <dbReference type="EMBL" id="GCB64267.1"/>
    </source>
</evidence>
<organism evidence="17 18">
    <name type="scientific">Scyliorhinus torazame</name>
    <name type="common">Cloudy catshark</name>
    <name type="synonym">Catulus torazame</name>
    <dbReference type="NCBI Taxonomy" id="75743"/>
    <lineage>
        <taxon>Eukaryota</taxon>
        <taxon>Metazoa</taxon>
        <taxon>Chordata</taxon>
        <taxon>Craniata</taxon>
        <taxon>Vertebrata</taxon>
        <taxon>Chondrichthyes</taxon>
        <taxon>Elasmobranchii</taxon>
        <taxon>Galeomorphii</taxon>
        <taxon>Galeoidea</taxon>
        <taxon>Carcharhiniformes</taxon>
        <taxon>Scyliorhinidae</taxon>
        <taxon>Scyliorhinus</taxon>
    </lineage>
</organism>
<dbReference type="GO" id="GO:0006508">
    <property type="term" value="P:proteolysis"/>
    <property type="evidence" value="ECO:0007669"/>
    <property type="project" value="UniProtKB-KW"/>
</dbReference>
<evidence type="ECO:0000256" key="7">
    <source>
        <dbReference type="ARBA" id="ARBA00066729"/>
    </source>
</evidence>